<name>A0A0C3BPC7_PILCF</name>
<keyword evidence="2" id="KW-1185">Reference proteome</keyword>
<feature type="non-terminal residue" evidence="1">
    <location>
        <position position="65"/>
    </location>
</feature>
<accession>A0A0C3BPC7</accession>
<gene>
    <name evidence="1" type="ORF">PILCRDRAFT_814245</name>
</gene>
<reference evidence="2" key="2">
    <citation type="submission" date="2015-01" db="EMBL/GenBank/DDBJ databases">
        <title>Evolutionary Origins and Diversification of the Mycorrhizal Mutualists.</title>
        <authorList>
            <consortium name="DOE Joint Genome Institute"/>
            <consortium name="Mycorrhizal Genomics Consortium"/>
            <person name="Kohler A."/>
            <person name="Kuo A."/>
            <person name="Nagy L.G."/>
            <person name="Floudas D."/>
            <person name="Copeland A."/>
            <person name="Barry K.W."/>
            <person name="Cichocki N."/>
            <person name="Veneault-Fourrey C."/>
            <person name="LaButti K."/>
            <person name="Lindquist E.A."/>
            <person name="Lipzen A."/>
            <person name="Lundell T."/>
            <person name="Morin E."/>
            <person name="Murat C."/>
            <person name="Riley R."/>
            <person name="Ohm R."/>
            <person name="Sun H."/>
            <person name="Tunlid A."/>
            <person name="Henrissat B."/>
            <person name="Grigoriev I.V."/>
            <person name="Hibbett D.S."/>
            <person name="Martin F."/>
        </authorList>
    </citation>
    <scope>NUCLEOTIDE SEQUENCE [LARGE SCALE GENOMIC DNA]</scope>
    <source>
        <strain evidence="2">F 1598</strain>
    </source>
</reference>
<dbReference type="InParanoid" id="A0A0C3BPC7"/>
<protein>
    <submittedName>
        <fullName evidence="1">Uncharacterized protein</fullName>
    </submittedName>
</protein>
<sequence>MHGAVDLSVRYPIPFTTILNRQLAKLPGSLLPSPRFESHPAQPSASRSIYSGCTVATQKPFALGL</sequence>
<dbReference type="EMBL" id="KN832977">
    <property type="protein sequence ID" value="KIM88348.1"/>
    <property type="molecule type" value="Genomic_DNA"/>
</dbReference>
<dbReference type="AlphaFoldDB" id="A0A0C3BPC7"/>
<evidence type="ECO:0000313" key="2">
    <source>
        <dbReference type="Proteomes" id="UP000054166"/>
    </source>
</evidence>
<proteinExistence type="predicted"/>
<reference evidence="1 2" key="1">
    <citation type="submission" date="2014-04" db="EMBL/GenBank/DDBJ databases">
        <authorList>
            <consortium name="DOE Joint Genome Institute"/>
            <person name="Kuo A."/>
            <person name="Tarkka M."/>
            <person name="Buscot F."/>
            <person name="Kohler A."/>
            <person name="Nagy L.G."/>
            <person name="Floudas D."/>
            <person name="Copeland A."/>
            <person name="Barry K.W."/>
            <person name="Cichocki N."/>
            <person name="Veneault-Fourrey C."/>
            <person name="LaButti K."/>
            <person name="Lindquist E.A."/>
            <person name="Lipzen A."/>
            <person name="Lundell T."/>
            <person name="Morin E."/>
            <person name="Murat C."/>
            <person name="Sun H."/>
            <person name="Tunlid A."/>
            <person name="Henrissat B."/>
            <person name="Grigoriev I.V."/>
            <person name="Hibbett D.S."/>
            <person name="Martin F."/>
            <person name="Nordberg H.P."/>
            <person name="Cantor M.N."/>
            <person name="Hua S.X."/>
        </authorList>
    </citation>
    <scope>NUCLEOTIDE SEQUENCE [LARGE SCALE GENOMIC DNA]</scope>
    <source>
        <strain evidence="1 2">F 1598</strain>
    </source>
</reference>
<evidence type="ECO:0000313" key="1">
    <source>
        <dbReference type="EMBL" id="KIM88348.1"/>
    </source>
</evidence>
<organism evidence="1 2">
    <name type="scientific">Piloderma croceum (strain F 1598)</name>
    <dbReference type="NCBI Taxonomy" id="765440"/>
    <lineage>
        <taxon>Eukaryota</taxon>
        <taxon>Fungi</taxon>
        <taxon>Dikarya</taxon>
        <taxon>Basidiomycota</taxon>
        <taxon>Agaricomycotina</taxon>
        <taxon>Agaricomycetes</taxon>
        <taxon>Agaricomycetidae</taxon>
        <taxon>Atheliales</taxon>
        <taxon>Atheliaceae</taxon>
        <taxon>Piloderma</taxon>
    </lineage>
</organism>
<dbReference type="Proteomes" id="UP000054166">
    <property type="component" value="Unassembled WGS sequence"/>
</dbReference>
<dbReference type="HOGENOM" id="CLU_2855975_0_0_1"/>